<comment type="caution">
    <text evidence="2">The sequence shown here is derived from an EMBL/GenBank/DDBJ whole genome shotgun (WGS) entry which is preliminary data.</text>
</comment>
<organism evidence="2 3">
    <name type="scientific">Oerskovia jenensis</name>
    <dbReference type="NCBI Taxonomy" id="162169"/>
    <lineage>
        <taxon>Bacteria</taxon>
        <taxon>Bacillati</taxon>
        <taxon>Actinomycetota</taxon>
        <taxon>Actinomycetes</taxon>
        <taxon>Micrococcales</taxon>
        <taxon>Cellulomonadaceae</taxon>
        <taxon>Oerskovia</taxon>
    </lineage>
</organism>
<dbReference type="Proteomes" id="UP000698059">
    <property type="component" value="Unassembled WGS sequence"/>
</dbReference>
<dbReference type="Pfam" id="PF01381">
    <property type="entry name" value="HTH_3"/>
    <property type="match status" value="1"/>
</dbReference>
<dbReference type="SMART" id="SM00530">
    <property type="entry name" value="HTH_XRE"/>
    <property type="match status" value="1"/>
</dbReference>
<accession>A0ABS2LIB9</accession>
<dbReference type="PROSITE" id="PS50943">
    <property type="entry name" value="HTH_CROC1"/>
    <property type="match status" value="1"/>
</dbReference>
<reference evidence="2 3" key="1">
    <citation type="submission" date="2021-01" db="EMBL/GenBank/DDBJ databases">
        <title>Sequencing the genomes of 1000 actinobacteria strains.</title>
        <authorList>
            <person name="Klenk H.-P."/>
        </authorList>
    </citation>
    <scope>NUCLEOTIDE SEQUENCE [LARGE SCALE GENOMIC DNA]</scope>
    <source>
        <strain evidence="2 3">DSM 46000</strain>
    </source>
</reference>
<protein>
    <submittedName>
        <fullName evidence="2">Transcriptional regulator with XRE-family HTH domain</fullName>
    </submittedName>
</protein>
<evidence type="ECO:0000313" key="2">
    <source>
        <dbReference type="EMBL" id="MBM7480165.1"/>
    </source>
</evidence>
<feature type="domain" description="HTH cro/C1-type" evidence="1">
    <location>
        <begin position="9"/>
        <end position="64"/>
    </location>
</feature>
<gene>
    <name evidence="2" type="ORF">JOD49_003085</name>
</gene>
<dbReference type="SUPFAM" id="SSF47413">
    <property type="entry name" value="lambda repressor-like DNA-binding domains"/>
    <property type="match status" value="1"/>
</dbReference>
<evidence type="ECO:0000259" key="1">
    <source>
        <dbReference type="PROSITE" id="PS50943"/>
    </source>
</evidence>
<dbReference type="InterPro" id="IPR010982">
    <property type="entry name" value="Lambda_DNA-bd_dom_sf"/>
</dbReference>
<dbReference type="Gene3D" id="1.10.260.40">
    <property type="entry name" value="lambda repressor-like DNA-binding domains"/>
    <property type="match status" value="1"/>
</dbReference>
<dbReference type="CDD" id="cd00093">
    <property type="entry name" value="HTH_XRE"/>
    <property type="match status" value="1"/>
</dbReference>
<evidence type="ECO:0000313" key="3">
    <source>
        <dbReference type="Proteomes" id="UP000698059"/>
    </source>
</evidence>
<dbReference type="InterPro" id="IPR001387">
    <property type="entry name" value="Cro/C1-type_HTH"/>
</dbReference>
<keyword evidence="3" id="KW-1185">Reference proteome</keyword>
<dbReference type="RefSeq" id="WP_205307978.1">
    <property type="nucleotide sequence ID" value="NZ_BAAAVF010000007.1"/>
</dbReference>
<name>A0ABS2LIB9_9CELL</name>
<dbReference type="EMBL" id="JAFBBO010000001">
    <property type="protein sequence ID" value="MBM7480165.1"/>
    <property type="molecule type" value="Genomic_DNA"/>
</dbReference>
<proteinExistence type="predicted"/>
<sequence>MRIKDRETIREARLAAGYTQYDLAALCRCTQATISALETGAMTGCSESLAKDLAKWLKRTERELFIRTEGSRMPRVTNASGSKRQAVAA</sequence>